<dbReference type="EMBL" id="ML976659">
    <property type="protein sequence ID" value="KAF1978982.1"/>
    <property type="molecule type" value="Genomic_DNA"/>
</dbReference>
<dbReference type="Proteomes" id="UP000800036">
    <property type="component" value="Unassembled WGS sequence"/>
</dbReference>
<keyword evidence="4" id="KW-1185">Reference proteome</keyword>
<evidence type="ECO:0000313" key="4">
    <source>
        <dbReference type="Proteomes" id="UP000800036"/>
    </source>
</evidence>
<dbReference type="OrthoDB" id="5565322at2759"/>
<feature type="region of interest" description="Disordered" evidence="1">
    <location>
        <begin position="138"/>
        <end position="175"/>
    </location>
</feature>
<protein>
    <submittedName>
        <fullName evidence="3">Uncharacterized protein</fullName>
    </submittedName>
</protein>
<evidence type="ECO:0000313" key="3">
    <source>
        <dbReference type="EMBL" id="KAF1978982.1"/>
    </source>
</evidence>
<evidence type="ECO:0000256" key="2">
    <source>
        <dbReference type="SAM" id="SignalP"/>
    </source>
</evidence>
<name>A0A6A5VTD0_9PLEO</name>
<sequence length="175" mass="20391">MRSALIIVILALTVFAAPVPNDEARDIAVDGRDVARLGDGTTLSSRDADPEALSGVDVQSNERREADTLRFNQRDTLRFNQRDTLRFNQRDTLRFNQRDTLRFNQRDTLRFNQRDTLRFNQRDTLRFNQRDTLRFNQRDTLRFNQRREADPDALPSTGPPSNERREADPEVQGND</sequence>
<proteinExistence type="predicted"/>
<organism evidence="3 4">
    <name type="scientific">Bimuria novae-zelandiae CBS 107.79</name>
    <dbReference type="NCBI Taxonomy" id="1447943"/>
    <lineage>
        <taxon>Eukaryota</taxon>
        <taxon>Fungi</taxon>
        <taxon>Dikarya</taxon>
        <taxon>Ascomycota</taxon>
        <taxon>Pezizomycotina</taxon>
        <taxon>Dothideomycetes</taxon>
        <taxon>Pleosporomycetidae</taxon>
        <taxon>Pleosporales</taxon>
        <taxon>Massarineae</taxon>
        <taxon>Didymosphaeriaceae</taxon>
        <taxon>Bimuria</taxon>
    </lineage>
</organism>
<keyword evidence="2" id="KW-0732">Signal</keyword>
<feature type="compositionally biased region" description="Basic and acidic residues" evidence="1">
    <location>
        <begin position="138"/>
        <end position="150"/>
    </location>
</feature>
<evidence type="ECO:0000256" key="1">
    <source>
        <dbReference type="SAM" id="MobiDB-lite"/>
    </source>
</evidence>
<feature type="chain" id="PRO_5025394230" evidence="2">
    <location>
        <begin position="17"/>
        <end position="175"/>
    </location>
</feature>
<dbReference type="AlphaFoldDB" id="A0A6A5VTD0"/>
<accession>A0A6A5VTD0</accession>
<feature type="non-terminal residue" evidence="3">
    <location>
        <position position="175"/>
    </location>
</feature>
<reference evidence="3" key="1">
    <citation type="journal article" date="2020" name="Stud. Mycol.">
        <title>101 Dothideomycetes genomes: a test case for predicting lifestyles and emergence of pathogens.</title>
        <authorList>
            <person name="Haridas S."/>
            <person name="Albert R."/>
            <person name="Binder M."/>
            <person name="Bloem J."/>
            <person name="Labutti K."/>
            <person name="Salamov A."/>
            <person name="Andreopoulos B."/>
            <person name="Baker S."/>
            <person name="Barry K."/>
            <person name="Bills G."/>
            <person name="Bluhm B."/>
            <person name="Cannon C."/>
            <person name="Castanera R."/>
            <person name="Culley D."/>
            <person name="Daum C."/>
            <person name="Ezra D."/>
            <person name="Gonzalez J."/>
            <person name="Henrissat B."/>
            <person name="Kuo A."/>
            <person name="Liang C."/>
            <person name="Lipzen A."/>
            <person name="Lutzoni F."/>
            <person name="Magnuson J."/>
            <person name="Mondo S."/>
            <person name="Nolan M."/>
            <person name="Ohm R."/>
            <person name="Pangilinan J."/>
            <person name="Park H.-J."/>
            <person name="Ramirez L."/>
            <person name="Alfaro M."/>
            <person name="Sun H."/>
            <person name="Tritt A."/>
            <person name="Yoshinaga Y."/>
            <person name="Zwiers L.-H."/>
            <person name="Turgeon B."/>
            <person name="Goodwin S."/>
            <person name="Spatafora J."/>
            <person name="Crous P."/>
            <person name="Grigoriev I."/>
        </authorList>
    </citation>
    <scope>NUCLEOTIDE SEQUENCE</scope>
    <source>
        <strain evidence="3">CBS 107.79</strain>
    </source>
</reference>
<gene>
    <name evidence="3" type="ORF">BU23DRAFT_549670</name>
</gene>
<feature type="signal peptide" evidence="2">
    <location>
        <begin position="1"/>
        <end position="16"/>
    </location>
</feature>